<evidence type="ECO:0000256" key="1">
    <source>
        <dbReference type="ARBA" id="ARBA00022603"/>
    </source>
</evidence>
<evidence type="ECO:0000313" key="6">
    <source>
        <dbReference type="EMBL" id="CAE0266883.1"/>
    </source>
</evidence>
<reference evidence="6" key="1">
    <citation type="submission" date="2021-01" db="EMBL/GenBank/DDBJ databases">
        <authorList>
            <person name="Corre E."/>
            <person name="Pelletier E."/>
            <person name="Niang G."/>
            <person name="Scheremetjew M."/>
            <person name="Finn R."/>
            <person name="Kale V."/>
            <person name="Holt S."/>
            <person name="Cochrane G."/>
            <person name="Meng A."/>
            <person name="Brown T."/>
            <person name="Cohen L."/>
        </authorList>
    </citation>
    <scope>NUCLEOTIDE SEQUENCE</scope>
    <source>
        <strain evidence="6">NIES-2562</strain>
    </source>
</reference>
<sequence>MDVGAGTGVLSMFAAKAGARKVYAVEASEMARHIPAIAAANGVENVVEVLHSRVEDVKLKEKVDIIVSEWMGFYLFHECMLPSVLFARDRFLKEGGILLPGRGKLVAATVEANELVQSKITYFEDVYGLDFSPLQMPAIEELTRSPQIEVLNSDNLISSPTVVGEYDFYTITAEELRHIKAEPVFVTKRPGQLHAVALWFDVTFSPFRTEEEEVDGGSEVVVLDTSPMSAPTHWKQTVVFLPVQAELEPGMALPLQFSMVLVNAEDRKYTLSIEFPEG</sequence>
<dbReference type="GO" id="GO:0016274">
    <property type="term" value="F:protein-arginine N-methyltransferase activity"/>
    <property type="evidence" value="ECO:0007669"/>
    <property type="project" value="InterPro"/>
</dbReference>
<evidence type="ECO:0000256" key="4">
    <source>
        <dbReference type="PROSITE-ProRule" id="PRU01015"/>
    </source>
</evidence>
<keyword evidence="2 4" id="KW-0808">Transferase</keyword>
<proteinExistence type="predicted"/>
<dbReference type="PROSITE" id="PS51678">
    <property type="entry name" value="SAM_MT_PRMT"/>
    <property type="match status" value="1"/>
</dbReference>
<keyword evidence="1 4" id="KW-0489">Methyltransferase</keyword>
<evidence type="ECO:0000256" key="2">
    <source>
        <dbReference type="ARBA" id="ARBA00022679"/>
    </source>
</evidence>
<dbReference type="PANTHER" id="PTHR11006:SF4">
    <property type="entry name" value="PROTEIN ARGININE N-METHYLTRANSFERASE 7"/>
    <property type="match status" value="1"/>
</dbReference>
<organism evidence="6">
    <name type="scientific">Palpitomonas bilix</name>
    <dbReference type="NCBI Taxonomy" id="652834"/>
    <lineage>
        <taxon>Eukaryota</taxon>
        <taxon>Eukaryota incertae sedis</taxon>
    </lineage>
</organism>
<dbReference type="Gene3D" id="3.40.50.150">
    <property type="entry name" value="Vaccinia Virus protein VP39"/>
    <property type="match status" value="1"/>
</dbReference>
<dbReference type="Pfam" id="PF22528">
    <property type="entry name" value="PRMT_C"/>
    <property type="match status" value="1"/>
</dbReference>
<dbReference type="EMBL" id="HBIB01044694">
    <property type="protein sequence ID" value="CAE0266883.1"/>
    <property type="molecule type" value="Transcribed_RNA"/>
</dbReference>
<protein>
    <recommendedName>
        <fullName evidence="5">Protein arginine N-methyltransferase domain-containing protein</fullName>
    </recommendedName>
</protein>
<evidence type="ECO:0000256" key="3">
    <source>
        <dbReference type="ARBA" id="ARBA00022691"/>
    </source>
</evidence>
<dbReference type="InterPro" id="IPR055135">
    <property type="entry name" value="PRMT_dom"/>
</dbReference>
<dbReference type="GO" id="GO:0042054">
    <property type="term" value="F:histone methyltransferase activity"/>
    <property type="evidence" value="ECO:0007669"/>
    <property type="project" value="TreeGrafter"/>
</dbReference>
<dbReference type="InterPro" id="IPR025799">
    <property type="entry name" value="Arg_MeTrfase"/>
</dbReference>
<dbReference type="PANTHER" id="PTHR11006">
    <property type="entry name" value="PROTEIN ARGININE N-METHYLTRANSFERASE"/>
    <property type="match status" value="1"/>
</dbReference>
<accession>A0A7S3LVW1</accession>
<dbReference type="CDD" id="cd02440">
    <property type="entry name" value="AdoMet_MTases"/>
    <property type="match status" value="1"/>
</dbReference>
<gene>
    <name evidence="6" type="ORF">PBIL07802_LOCUS29225</name>
</gene>
<name>A0A7S3LVW1_9EUKA</name>
<dbReference type="InterPro" id="IPR029063">
    <property type="entry name" value="SAM-dependent_MTases_sf"/>
</dbReference>
<evidence type="ECO:0000259" key="5">
    <source>
        <dbReference type="Pfam" id="PF22528"/>
    </source>
</evidence>
<dbReference type="Gene3D" id="2.70.160.11">
    <property type="entry name" value="Hnrnp arginine n-methyltransferase1"/>
    <property type="match status" value="1"/>
</dbReference>
<dbReference type="AlphaFoldDB" id="A0A7S3LVW1"/>
<dbReference type="GO" id="GO:0032259">
    <property type="term" value="P:methylation"/>
    <property type="evidence" value="ECO:0007669"/>
    <property type="project" value="UniProtKB-KW"/>
</dbReference>
<dbReference type="Pfam" id="PF06325">
    <property type="entry name" value="PrmA"/>
    <property type="match status" value="1"/>
</dbReference>
<keyword evidence="3 4" id="KW-0949">S-adenosyl-L-methionine</keyword>
<feature type="domain" description="Protein arginine N-methyltransferase" evidence="5">
    <location>
        <begin position="103"/>
        <end position="275"/>
    </location>
</feature>
<dbReference type="SUPFAM" id="SSF53335">
    <property type="entry name" value="S-adenosyl-L-methionine-dependent methyltransferases"/>
    <property type="match status" value="1"/>
</dbReference>